<evidence type="ECO:0000256" key="5">
    <source>
        <dbReference type="ARBA" id="ARBA00022679"/>
    </source>
</evidence>
<evidence type="ECO:0000256" key="11">
    <source>
        <dbReference type="ARBA" id="ARBA00068150"/>
    </source>
</evidence>
<keyword evidence="14" id="KW-0472">Membrane</keyword>
<keyword evidence="9" id="KW-0902">Two-component regulatory system</keyword>
<dbReference type="AlphaFoldDB" id="A0AAW9PZ88"/>
<dbReference type="Pfam" id="PF00512">
    <property type="entry name" value="HisKA"/>
    <property type="match status" value="1"/>
</dbReference>
<dbReference type="GO" id="GO:0005524">
    <property type="term" value="F:ATP binding"/>
    <property type="evidence" value="ECO:0007669"/>
    <property type="project" value="UniProtKB-KW"/>
</dbReference>
<evidence type="ECO:0000256" key="4">
    <source>
        <dbReference type="ARBA" id="ARBA00022553"/>
    </source>
</evidence>
<keyword evidence="8 17" id="KW-0067">ATP-binding</keyword>
<dbReference type="EMBL" id="JAZBJZ010000007">
    <property type="protein sequence ID" value="MEE3715761.1"/>
    <property type="molecule type" value="Genomic_DNA"/>
</dbReference>
<dbReference type="EC" id="2.7.13.3" evidence="3"/>
<dbReference type="CDD" id="cd00082">
    <property type="entry name" value="HisKA"/>
    <property type="match status" value="1"/>
</dbReference>
<keyword evidence="14" id="KW-0812">Transmembrane</keyword>
<dbReference type="SMART" id="SM00387">
    <property type="entry name" value="HATPase_c"/>
    <property type="match status" value="1"/>
</dbReference>
<evidence type="ECO:0000259" key="16">
    <source>
        <dbReference type="PROSITE" id="PS50110"/>
    </source>
</evidence>
<feature type="transmembrane region" description="Helical" evidence="14">
    <location>
        <begin position="69"/>
        <end position="89"/>
    </location>
</feature>
<feature type="transmembrane region" description="Helical" evidence="14">
    <location>
        <begin position="43"/>
        <end position="63"/>
    </location>
</feature>
<reference evidence="17" key="1">
    <citation type="submission" date="2024-01" db="EMBL/GenBank/DDBJ databases">
        <title>Bank of Algae and Cyanobacteria of the Azores (BACA) strain genomes.</title>
        <authorList>
            <person name="Luz R."/>
            <person name="Cordeiro R."/>
            <person name="Fonseca A."/>
            <person name="Goncalves V."/>
        </authorList>
    </citation>
    <scope>NUCLEOTIDE SEQUENCE</scope>
    <source>
        <strain evidence="17">BACA0141</strain>
    </source>
</reference>
<sequence>MMTNVFTVILIALGGMIMFLSIWETKRILSLLKENKYQRVWQILRSLMVFFLIGYLGVLALFLLNITSFVLILTGVIFFFGALFVYVVVKTGFLTIQELLNTNILRLELQQAKETAEAIARVKSEFMARMSHEIRTPIHGVMGMANLLQDTHLNHEQQEFVETLQLSSKSLLTLVNDVLDFSKIEVGKLSLHIQKFDLLSSITETIALLEPKAQEKGLAIESDIEPEVPQSIETDLARFRQILMNLLSNAIKFTRSGNVSLLVKVHSPTQLLFAVRDTGIGIPTEKMEYLFKPFSQVDMSATRQFGGTGLGLVICKRLIEMMGGEIWVESKMQKGTTFWFTIPMKSPHSTVKPKDHSSYTQKVSTKGSSSYVVESLNDREISNIHRVSKDVSIEQDNSAQKVNPEPSLLEKGDLSEYSSIKILIAEDNPVNQKVIARLLKKFGYEADIAANGLEVLEAVDKQIYDLIFMDVQMPEMDGLEATRQLVQKWSSERRPKIVALTANALDGDREICLASGMDDYISKPFQPEQLEEAIHRWVRK</sequence>
<evidence type="ECO:0000256" key="3">
    <source>
        <dbReference type="ARBA" id="ARBA00012438"/>
    </source>
</evidence>
<keyword evidence="18" id="KW-1185">Reference proteome</keyword>
<dbReference type="SMART" id="SM00448">
    <property type="entry name" value="REC"/>
    <property type="match status" value="1"/>
</dbReference>
<evidence type="ECO:0000256" key="7">
    <source>
        <dbReference type="ARBA" id="ARBA00022777"/>
    </source>
</evidence>
<comment type="subunit">
    <text evidence="10">At low DSF concentrations, interacts with RpfF.</text>
</comment>
<evidence type="ECO:0000256" key="12">
    <source>
        <dbReference type="ARBA" id="ARBA00074306"/>
    </source>
</evidence>
<evidence type="ECO:0000256" key="9">
    <source>
        <dbReference type="ARBA" id="ARBA00023012"/>
    </source>
</evidence>
<dbReference type="InterPro" id="IPR036890">
    <property type="entry name" value="HATPase_C_sf"/>
</dbReference>
<feature type="domain" description="Histidine kinase" evidence="15">
    <location>
        <begin position="129"/>
        <end position="346"/>
    </location>
</feature>
<keyword evidence="6" id="KW-0547">Nucleotide-binding</keyword>
<evidence type="ECO:0000256" key="2">
    <source>
        <dbReference type="ARBA" id="ARBA00006402"/>
    </source>
</evidence>
<gene>
    <name evidence="17" type="ORF">V2H45_03255</name>
</gene>
<accession>A0AAW9PZ88</accession>
<dbReference type="PROSITE" id="PS50110">
    <property type="entry name" value="RESPONSE_REGULATORY"/>
    <property type="match status" value="1"/>
</dbReference>
<keyword evidence="5" id="KW-0808">Transferase</keyword>
<dbReference type="Gene3D" id="3.30.565.10">
    <property type="entry name" value="Histidine kinase-like ATPase, C-terminal domain"/>
    <property type="match status" value="1"/>
</dbReference>
<dbReference type="Gene3D" id="3.40.50.2300">
    <property type="match status" value="1"/>
</dbReference>
<evidence type="ECO:0000313" key="18">
    <source>
        <dbReference type="Proteomes" id="UP001333818"/>
    </source>
</evidence>
<keyword evidence="14" id="KW-1133">Transmembrane helix</keyword>
<dbReference type="SUPFAM" id="SSF52172">
    <property type="entry name" value="CheY-like"/>
    <property type="match status" value="1"/>
</dbReference>
<evidence type="ECO:0000313" key="17">
    <source>
        <dbReference type="EMBL" id="MEE3715761.1"/>
    </source>
</evidence>
<dbReference type="PRINTS" id="PR00344">
    <property type="entry name" value="BCTRLSENSOR"/>
</dbReference>
<protein>
    <recommendedName>
        <fullName evidence="12">Circadian input-output histidine kinase CikA</fullName>
        <ecNumber evidence="3">2.7.13.3</ecNumber>
    </recommendedName>
    <alternativeName>
        <fullName evidence="11">Sensory/regulatory protein RpfC</fullName>
    </alternativeName>
</protein>
<dbReference type="PANTHER" id="PTHR45339">
    <property type="entry name" value="HYBRID SIGNAL TRANSDUCTION HISTIDINE KINASE J"/>
    <property type="match status" value="1"/>
</dbReference>
<dbReference type="InterPro" id="IPR005467">
    <property type="entry name" value="His_kinase_dom"/>
</dbReference>
<dbReference type="InterPro" id="IPR003594">
    <property type="entry name" value="HATPase_dom"/>
</dbReference>
<evidence type="ECO:0000256" key="14">
    <source>
        <dbReference type="SAM" id="Phobius"/>
    </source>
</evidence>
<dbReference type="InterPro" id="IPR004358">
    <property type="entry name" value="Sig_transdc_His_kin-like_C"/>
</dbReference>
<evidence type="ECO:0000256" key="1">
    <source>
        <dbReference type="ARBA" id="ARBA00000085"/>
    </source>
</evidence>
<feature type="transmembrane region" description="Helical" evidence="14">
    <location>
        <begin position="6"/>
        <end position="23"/>
    </location>
</feature>
<dbReference type="InterPro" id="IPR036097">
    <property type="entry name" value="HisK_dim/P_sf"/>
</dbReference>
<keyword evidence="7" id="KW-0418">Kinase</keyword>
<comment type="catalytic activity">
    <reaction evidence="1">
        <text>ATP + protein L-histidine = ADP + protein N-phospho-L-histidine.</text>
        <dbReference type="EC" id="2.7.13.3"/>
    </reaction>
</comment>
<dbReference type="CDD" id="cd17546">
    <property type="entry name" value="REC_hyHK_CKI1_RcsC-like"/>
    <property type="match status" value="1"/>
</dbReference>
<dbReference type="InterPro" id="IPR001789">
    <property type="entry name" value="Sig_transdc_resp-reg_receiver"/>
</dbReference>
<organism evidence="17 18">
    <name type="scientific">Tumidithrix elongata BACA0141</name>
    <dbReference type="NCBI Taxonomy" id="2716417"/>
    <lineage>
        <taxon>Bacteria</taxon>
        <taxon>Bacillati</taxon>
        <taxon>Cyanobacteriota</taxon>
        <taxon>Cyanophyceae</taxon>
        <taxon>Pseudanabaenales</taxon>
        <taxon>Pseudanabaenaceae</taxon>
        <taxon>Tumidithrix</taxon>
        <taxon>Tumidithrix elongata</taxon>
    </lineage>
</organism>
<evidence type="ECO:0000259" key="15">
    <source>
        <dbReference type="PROSITE" id="PS50109"/>
    </source>
</evidence>
<name>A0AAW9PZ88_9CYAN</name>
<dbReference type="Pfam" id="PF02518">
    <property type="entry name" value="HATPase_c"/>
    <property type="match status" value="1"/>
</dbReference>
<dbReference type="Proteomes" id="UP001333818">
    <property type="component" value="Unassembled WGS sequence"/>
</dbReference>
<dbReference type="GO" id="GO:0000155">
    <property type="term" value="F:phosphorelay sensor kinase activity"/>
    <property type="evidence" value="ECO:0007669"/>
    <property type="project" value="InterPro"/>
</dbReference>
<evidence type="ECO:0000256" key="6">
    <source>
        <dbReference type="ARBA" id="ARBA00022741"/>
    </source>
</evidence>
<dbReference type="InterPro" id="IPR011006">
    <property type="entry name" value="CheY-like_superfamily"/>
</dbReference>
<dbReference type="Gene3D" id="1.10.287.130">
    <property type="match status" value="1"/>
</dbReference>
<dbReference type="FunFam" id="1.10.287.130:FF:000002">
    <property type="entry name" value="Two-component osmosensing histidine kinase"/>
    <property type="match status" value="1"/>
</dbReference>
<dbReference type="SUPFAM" id="SSF55874">
    <property type="entry name" value="ATPase domain of HSP90 chaperone/DNA topoisomerase II/histidine kinase"/>
    <property type="match status" value="1"/>
</dbReference>
<proteinExistence type="inferred from homology"/>
<feature type="modified residue" description="4-aspartylphosphate" evidence="13">
    <location>
        <position position="470"/>
    </location>
</feature>
<dbReference type="SUPFAM" id="SSF47384">
    <property type="entry name" value="Homodimeric domain of signal transducing histidine kinase"/>
    <property type="match status" value="1"/>
</dbReference>
<comment type="similarity">
    <text evidence="2">In the N-terminal section; belongs to the phytochrome family.</text>
</comment>
<dbReference type="SMART" id="SM00388">
    <property type="entry name" value="HisKA"/>
    <property type="match status" value="1"/>
</dbReference>
<dbReference type="Pfam" id="PF00072">
    <property type="entry name" value="Response_reg"/>
    <property type="match status" value="1"/>
</dbReference>
<dbReference type="InterPro" id="IPR003661">
    <property type="entry name" value="HisK_dim/P_dom"/>
</dbReference>
<evidence type="ECO:0000256" key="13">
    <source>
        <dbReference type="PROSITE-ProRule" id="PRU00169"/>
    </source>
</evidence>
<dbReference type="FunFam" id="3.30.565.10:FF:000010">
    <property type="entry name" value="Sensor histidine kinase RcsC"/>
    <property type="match status" value="1"/>
</dbReference>
<dbReference type="CDD" id="cd16922">
    <property type="entry name" value="HATPase_EvgS-ArcB-TorS-like"/>
    <property type="match status" value="1"/>
</dbReference>
<dbReference type="PANTHER" id="PTHR45339:SF1">
    <property type="entry name" value="HYBRID SIGNAL TRANSDUCTION HISTIDINE KINASE J"/>
    <property type="match status" value="1"/>
</dbReference>
<evidence type="ECO:0000256" key="10">
    <source>
        <dbReference type="ARBA" id="ARBA00064003"/>
    </source>
</evidence>
<evidence type="ECO:0000256" key="8">
    <source>
        <dbReference type="ARBA" id="ARBA00022840"/>
    </source>
</evidence>
<keyword evidence="4 13" id="KW-0597">Phosphoprotein</keyword>
<feature type="domain" description="Response regulatory" evidence="16">
    <location>
        <begin position="421"/>
        <end position="538"/>
    </location>
</feature>
<dbReference type="PROSITE" id="PS50109">
    <property type="entry name" value="HIS_KIN"/>
    <property type="match status" value="1"/>
</dbReference>
<comment type="caution">
    <text evidence="17">The sequence shown here is derived from an EMBL/GenBank/DDBJ whole genome shotgun (WGS) entry which is preliminary data.</text>
</comment>